<evidence type="ECO:0000256" key="6">
    <source>
        <dbReference type="ARBA" id="ARBA00023180"/>
    </source>
</evidence>
<keyword evidence="9" id="KW-1185">Reference proteome</keyword>
<keyword evidence="4 7" id="KW-1133">Transmembrane helix</keyword>
<dbReference type="Pfam" id="PF10268">
    <property type="entry name" value="Tmemb_161AB"/>
    <property type="match status" value="2"/>
</dbReference>
<reference evidence="8" key="1">
    <citation type="submission" date="2021-04" db="EMBL/GenBank/DDBJ databases">
        <authorList>
            <person name="Chebbi M.A.C M."/>
        </authorList>
    </citation>
    <scope>NUCLEOTIDE SEQUENCE</scope>
</reference>
<evidence type="ECO:0000256" key="5">
    <source>
        <dbReference type="ARBA" id="ARBA00023136"/>
    </source>
</evidence>
<name>A0A8J2HC51_COTCN</name>
<dbReference type="PANTHER" id="PTHR13624">
    <property type="entry name" value="RE42071P"/>
    <property type="match status" value="1"/>
</dbReference>
<evidence type="ECO:0000256" key="2">
    <source>
        <dbReference type="ARBA" id="ARBA00009706"/>
    </source>
</evidence>
<comment type="similarity">
    <text evidence="2">Belongs to the TMEM161 family.</text>
</comment>
<keyword evidence="3 7" id="KW-0812">Transmembrane</keyword>
<feature type="transmembrane region" description="Helical" evidence="7">
    <location>
        <begin position="284"/>
        <end position="306"/>
    </location>
</feature>
<feature type="transmembrane region" description="Helical" evidence="7">
    <location>
        <begin position="30"/>
        <end position="47"/>
    </location>
</feature>
<evidence type="ECO:0000256" key="4">
    <source>
        <dbReference type="ARBA" id="ARBA00022989"/>
    </source>
</evidence>
<dbReference type="GO" id="GO:0016020">
    <property type="term" value="C:membrane"/>
    <property type="evidence" value="ECO:0007669"/>
    <property type="project" value="UniProtKB-SubCell"/>
</dbReference>
<keyword evidence="5 7" id="KW-0472">Membrane</keyword>
<organism evidence="8 9">
    <name type="scientific">Cotesia congregata</name>
    <name type="common">Parasitoid wasp</name>
    <name type="synonym">Apanteles congregatus</name>
    <dbReference type="NCBI Taxonomy" id="51543"/>
    <lineage>
        <taxon>Eukaryota</taxon>
        <taxon>Metazoa</taxon>
        <taxon>Ecdysozoa</taxon>
        <taxon>Arthropoda</taxon>
        <taxon>Hexapoda</taxon>
        <taxon>Insecta</taxon>
        <taxon>Pterygota</taxon>
        <taxon>Neoptera</taxon>
        <taxon>Endopterygota</taxon>
        <taxon>Hymenoptera</taxon>
        <taxon>Apocrita</taxon>
        <taxon>Ichneumonoidea</taxon>
        <taxon>Braconidae</taxon>
        <taxon>Microgastrinae</taxon>
        <taxon>Cotesia</taxon>
    </lineage>
</organism>
<comment type="subcellular location">
    <subcellularLocation>
        <location evidence="1">Membrane</location>
        <topology evidence="1">Multi-pass membrane protein</topology>
    </subcellularLocation>
</comment>
<comment type="caution">
    <text evidence="8">The sequence shown here is derived from an EMBL/GenBank/DDBJ whole genome shotgun (WGS) entry which is preliminary data.</text>
</comment>
<proteinExistence type="inferred from homology"/>
<feature type="transmembrane region" description="Helical" evidence="7">
    <location>
        <begin position="85"/>
        <end position="104"/>
    </location>
</feature>
<dbReference type="AlphaFoldDB" id="A0A8J2HC51"/>
<dbReference type="Proteomes" id="UP000786811">
    <property type="component" value="Unassembled WGS sequence"/>
</dbReference>
<accession>A0A8J2HC51</accession>
<keyword evidence="6" id="KW-0325">Glycoprotein</keyword>
<dbReference type="InterPro" id="IPR019395">
    <property type="entry name" value="Transmembrane_161A/B"/>
</dbReference>
<protein>
    <submittedName>
        <fullName evidence="8">Similar to Tmem161b: Transmembrane protein 161B (Mus musculus)</fullName>
    </submittedName>
</protein>
<feature type="non-terminal residue" evidence="8">
    <location>
        <position position="1"/>
    </location>
</feature>
<evidence type="ECO:0000256" key="3">
    <source>
        <dbReference type="ARBA" id="ARBA00022692"/>
    </source>
</evidence>
<feature type="transmembrane region" description="Helical" evidence="7">
    <location>
        <begin position="174"/>
        <end position="194"/>
    </location>
</feature>
<feature type="transmembrane region" description="Helical" evidence="7">
    <location>
        <begin position="224"/>
        <end position="244"/>
    </location>
</feature>
<evidence type="ECO:0000313" key="8">
    <source>
        <dbReference type="EMBL" id="CAG5088584.1"/>
    </source>
</evidence>
<sequence length="309" mass="34729">MLWCILVIGFSLYPFYSIIFFRHYNQRSTCIVMGIVYLLIALAVQIIDEKIIEIGLNKAYTSFNQSATKFLGEHGLSSTGPASGIVLKFSLAVWCGLLGSLLTFPGLRMAQMHSDALIYHKQRKMLSLLANISFASPLLLVCLWIKPISRDYLTVRVFTGASGPLMTPDAFESMRLIAIIVVVLLKLLLMPMYLQSYLNLAEQRLEKLKKESGRITNVDLQKKIAAVFYYLCVVSIQFIAPLLLDNVDNIEKTITQTAEEFHLALGSLKQIFTTEVFRGLFGLATWWTCFTIFATNALGMFCQSYLTAA</sequence>
<feature type="transmembrane region" description="Helical" evidence="7">
    <location>
        <begin position="6"/>
        <end position="23"/>
    </location>
</feature>
<feature type="transmembrane region" description="Helical" evidence="7">
    <location>
        <begin position="125"/>
        <end position="146"/>
    </location>
</feature>
<dbReference type="EMBL" id="CAJNRD030001119">
    <property type="protein sequence ID" value="CAG5088584.1"/>
    <property type="molecule type" value="Genomic_DNA"/>
</dbReference>
<dbReference type="PANTHER" id="PTHR13624:SF6">
    <property type="entry name" value="EMEI"/>
    <property type="match status" value="1"/>
</dbReference>
<gene>
    <name evidence="8" type="ORF">HICCMSTLAB_LOCUS4902</name>
</gene>
<evidence type="ECO:0000256" key="7">
    <source>
        <dbReference type="SAM" id="Phobius"/>
    </source>
</evidence>
<evidence type="ECO:0000256" key="1">
    <source>
        <dbReference type="ARBA" id="ARBA00004141"/>
    </source>
</evidence>
<evidence type="ECO:0000313" key="9">
    <source>
        <dbReference type="Proteomes" id="UP000786811"/>
    </source>
</evidence>
<dbReference type="OrthoDB" id="784140at2759"/>